<comment type="caution">
    <text evidence="1">The sequence shown here is derived from an EMBL/GenBank/DDBJ whole genome shotgun (WGS) entry which is preliminary data.</text>
</comment>
<dbReference type="Proteomes" id="UP001055811">
    <property type="component" value="Linkage Group LG06"/>
</dbReference>
<evidence type="ECO:0000313" key="2">
    <source>
        <dbReference type="Proteomes" id="UP001055811"/>
    </source>
</evidence>
<accession>A0ACB9BDK4</accession>
<reference evidence="1 2" key="2">
    <citation type="journal article" date="2022" name="Mol. Ecol. Resour.">
        <title>The genomes of chicory, endive, great burdock and yacon provide insights into Asteraceae paleo-polyploidization history and plant inulin production.</title>
        <authorList>
            <person name="Fan W."/>
            <person name="Wang S."/>
            <person name="Wang H."/>
            <person name="Wang A."/>
            <person name="Jiang F."/>
            <person name="Liu H."/>
            <person name="Zhao H."/>
            <person name="Xu D."/>
            <person name="Zhang Y."/>
        </authorList>
    </citation>
    <scope>NUCLEOTIDE SEQUENCE [LARGE SCALE GENOMIC DNA]</scope>
    <source>
        <strain evidence="2">cv. Punajuju</strain>
        <tissue evidence="1">Leaves</tissue>
    </source>
</reference>
<dbReference type="EMBL" id="CM042014">
    <property type="protein sequence ID" value="KAI3720577.1"/>
    <property type="molecule type" value="Genomic_DNA"/>
</dbReference>
<reference evidence="2" key="1">
    <citation type="journal article" date="2022" name="Mol. Ecol. Resour.">
        <title>The genomes of chicory, endive, great burdock and yacon provide insights into Asteraceae palaeo-polyploidization history and plant inulin production.</title>
        <authorList>
            <person name="Fan W."/>
            <person name="Wang S."/>
            <person name="Wang H."/>
            <person name="Wang A."/>
            <person name="Jiang F."/>
            <person name="Liu H."/>
            <person name="Zhao H."/>
            <person name="Xu D."/>
            <person name="Zhang Y."/>
        </authorList>
    </citation>
    <scope>NUCLEOTIDE SEQUENCE [LARGE SCALE GENOMIC DNA]</scope>
    <source>
        <strain evidence="2">cv. Punajuju</strain>
    </source>
</reference>
<gene>
    <name evidence="1" type="ORF">L2E82_31566</name>
</gene>
<sequence>MITKIAINSISLHFDIPSDGCLFIFMIIRRASYWGYIYDSMHQRKDNHLDKLIMASTEAKAKWLPSSSKSESLNDIKWWSYHQQKVNTDSFWNPECDVKMLEFEAEGEAEKLFSGMESEWIGIKKKEPWWRKADCDLPLPHTSKTKKWLLVCDKGLASLNPEKEMYKNMETQTPNCQLSKAELLEALCRSQRRAREAEKAADEACNEKEHVITLFLKQASQIFAYKQCLYAVGGVADHSSSAILPGFYFSGTVEQTESLHTACDRIEFVGTGSRPDQPATCNSSIMDDNMYDSLIGSSSHTPPKTCLNTPSTHRACHTRDVMAETKEINYSSANTHLGSPISFSL</sequence>
<organism evidence="1 2">
    <name type="scientific">Cichorium intybus</name>
    <name type="common">Chicory</name>
    <dbReference type="NCBI Taxonomy" id="13427"/>
    <lineage>
        <taxon>Eukaryota</taxon>
        <taxon>Viridiplantae</taxon>
        <taxon>Streptophyta</taxon>
        <taxon>Embryophyta</taxon>
        <taxon>Tracheophyta</taxon>
        <taxon>Spermatophyta</taxon>
        <taxon>Magnoliopsida</taxon>
        <taxon>eudicotyledons</taxon>
        <taxon>Gunneridae</taxon>
        <taxon>Pentapetalae</taxon>
        <taxon>asterids</taxon>
        <taxon>campanulids</taxon>
        <taxon>Asterales</taxon>
        <taxon>Asteraceae</taxon>
        <taxon>Cichorioideae</taxon>
        <taxon>Cichorieae</taxon>
        <taxon>Cichoriinae</taxon>
        <taxon>Cichorium</taxon>
    </lineage>
</organism>
<keyword evidence="2" id="KW-1185">Reference proteome</keyword>
<protein>
    <submittedName>
        <fullName evidence="1">Uncharacterized protein</fullName>
    </submittedName>
</protein>
<evidence type="ECO:0000313" key="1">
    <source>
        <dbReference type="EMBL" id="KAI3720577.1"/>
    </source>
</evidence>
<name>A0ACB9BDK4_CICIN</name>
<proteinExistence type="predicted"/>